<dbReference type="PROSITE" id="PS51257">
    <property type="entry name" value="PROKAR_LIPOPROTEIN"/>
    <property type="match status" value="1"/>
</dbReference>
<dbReference type="InterPro" id="IPR012944">
    <property type="entry name" value="SusD_RagB_dom"/>
</dbReference>
<name>A0A917N400_9SPHI</name>
<feature type="domain" description="SusD-like N-terminal" evidence="7">
    <location>
        <begin position="38"/>
        <end position="231"/>
    </location>
</feature>
<dbReference type="Pfam" id="PF07980">
    <property type="entry name" value="SusD_RagB"/>
    <property type="match status" value="1"/>
</dbReference>
<evidence type="ECO:0000259" key="7">
    <source>
        <dbReference type="Pfam" id="PF14322"/>
    </source>
</evidence>
<keyword evidence="4" id="KW-0472">Membrane</keyword>
<comment type="similarity">
    <text evidence="2">Belongs to the SusD family.</text>
</comment>
<dbReference type="GO" id="GO:0009279">
    <property type="term" value="C:cell outer membrane"/>
    <property type="evidence" value="ECO:0007669"/>
    <property type="project" value="UniProtKB-SubCell"/>
</dbReference>
<keyword evidence="3" id="KW-0732">Signal</keyword>
<evidence type="ECO:0000256" key="4">
    <source>
        <dbReference type="ARBA" id="ARBA00023136"/>
    </source>
</evidence>
<comment type="caution">
    <text evidence="8">The sequence shown here is derived from an EMBL/GenBank/DDBJ whole genome shotgun (WGS) entry which is preliminary data.</text>
</comment>
<dbReference type="CDD" id="cd08977">
    <property type="entry name" value="SusD"/>
    <property type="match status" value="1"/>
</dbReference>
<dbReference type="Gene3D" id="1.25.40.390">
    <property type="match status" value="1"/>
</dbReference>
<evidence type="ECO:0000259" key="6">
    <source>
        <dbReference type="Pfam" id="PF07980"/>
    </source>
</evidence>
<evidence type="ECO:0000256" key="2">
    <source>
        <dbReference type="ARBA" id="ARBA00006275"/>
    </source>
</evidence>
<evidence type="ECO:0000256" key="1">
    <source>
        <dbReference type="ARBA" id="ARBA00004442"/>
    </source>
</evidence>
<reference evidence="8" key="2">
    <citation type="submission" date="2020-09" db="EMBL/GenBank/DDBJ databases">
        <authorList>
            <person name="Sun Q."/>
            <person name="Sedlacek I."/>
        </authorList>
    </citation>
    <scope>NUCLEOTIDE SEQUENCE</scope>
    <source>
        <strain evidence="8">CCM 8711</strain>
    </source>
</reference>
<evidence type="ECO:0000313" key="8">
    <source>
        <dbReference type="EMBL" id="GGI51547.1"/>
    </source>
</evidence>
<organism evidence="8 9">
    <name type="scientific">Mucilaginibacter galii</name>
    <dbReference type="NCBI Taxonomy" id="2005073"/>
    <lineage>
        <taxon>Bacteria</taxon>
        <taxon>Pseudomonadati</taxon>
        <taxon>Bacteroidota</taxon>
        <taxon>Sphingobacteriia</taxon>
        <taxon>Sphingobacteriales</taxon>
        <taxon>Sphingobacteriaceae</taxon>
        <taxon>Mucilaginibacter</taxon>
    </lineage>
</organism>
<proteinExistence type="inferred from homology"/>
<dbReference type="EMBL" id="BMDO01000007">
    <property type="protein sequence ID" value="GGI51547.1"/>
    <property type="molecule type" value="Genomic_DNA"/>
</dbReference>
<comment type="subcellular location">
    <subcellularLocation>
        <location evidence="1">Cell outer membrane</location>
    </subcellularLocation>
</comment>
<dbReference type="AlphaFoldDB" id="A0A917N400"/>
<dbReference type="SUPFAM" id="SSF48452">
    <property type="entry name" value="TPR-like"/>
    <property type="match status" value="1"/>
</dbReference>
<evidence type="ECO:0000256" key="3">
    <source>
        <dbReference type="ARBA" id="ARBA00022729"/>
    </source>
</evidence>
<dbReference type="Proteomes" id="UP000662074">
    <property type="component" value="Unassembled WGS sequence"/>
</dbReference>
<sequence>MNKRIYTAALSAILIAGCSKEKLNLYPYNQVATEQAFRSETDVTFDINGMYNGLRTSTSYFVNGIWNILGDVLSDNLVLNTLGRQSLKNPYYEYRYSATNTYGLFGSGYSIIRRANAILENIEKFPNGTFKNNAKGEALAVRALVYFDMSRVYSKTYLNASDADFTVPYVTTTDATITPANEPVKGFYDKVIADLTQAETLINANNSISASNTVSRLNKAAVAGLLSRVYLYKGDYSNCIAAANRALGTTPNVGSLTTFGSIWTDATDAGVLFKVKNTNLDNLNAQGVNYYQTVSQGIKSEYNVDYNFYQLFANNDIRKTIYIQTSPYSAVNYNHVIKYAGRPGTPVGVVDAKVLRTAEVLLSRAEAYYRSNNVAGAVADLVLLKSNRYTGYVAATDNALSGTALLNEILLQRRLELAFEGDRFWDLKRLNLPVQRANKGDKADGTGTAPLFTTLAAGDFKFNLPYEQTELNFNKNLKQNPGY</sequence>
<reference evidence="8" key="1">
    <citation type="journal article" date="2014" name="Int. J. Syst. Evol. Microbiol.">
        <title>Complete genome sequence of Corynebacterium casei LMG S-19264T (=DSM 44701T), isolated from a smear-ripened cheese.</title>
        <authorList>
            <consortium name="US DOE Joint Genome Institute (JGI-PGF)"/>
            <person name="Walter F."/>
            <person name="Albersmeier A."/>
            <person name="Kalinowski J."/>
            <person name="Ruckert C."/>
        </authorList>
    </citation>
    <scope>NUCLEOTIDE SEQUENCE</scope>
    <source>
        <strain evidence="8">CCM 8711</strain>
    </source>
</reference>
<feature type="domain" description="RagB/SusD" evidence="6">
    <location>
        <begin position="286"/>
        <end position="483"/>
    </location>
</feature>
<accession>A0A917N400</accession>
<dbReference type="RefSeq" id="WP_188417650.1">
    <property type="nucleotide sequence ID" value="NZ_BMDO01000007.1"/>
</dbReference>
<gene>
    <name evidence="8" type="ORF">GCM10011425_27590</name>
</gene>
<protein>
    <submittedName>
        <fullName evidence="8">Membrane protein</fullName>
    </submittedName>
</protein>
<dbReference type="InterPro" id="IPR033985">
    <property type="entry name" value="SusD-like_N"/>
</dbReference>
<dbReference type="InterPro" id="IPR011990">
    <property type="entry name" value="TPR-like_helical_dom_sf"/>
</dbReference>
<keyword evidence="9" id="KW-1185">Reference proteome</keyword>
<keyword evidence="5" id="KW-0998">Cell outer membrane</keyword>
<dbReference type="Pfam" id="PF14322">
    <property type="entry name" value="SusD-like_3"/>
    <property type="match status" value="1"/>
</dbReference>
<evidence type="ECO:0000313" key="9">
    <source>
        <dbReference type="Proteomes" id="UP000662074"/>
    </source>
</evidence>
<evidence type="ECO:0000256" key="5">
    <source>
        <dbReference type="ARBA" id="ARBA00023237"/>
    </source>
</evidence>